<dbReference type="SMART" id="SM00137">
    <property type="entry name" value="MAM"/>
    <property type="match status" value="1"/>
</dbReference>
<evidence type="ECO:0000259" key="2">
    <source>
        <dbReference type="PROSITE" id="PS50060"/>
    </source>
</evidence>
<comment type="caution">
    <text evidence="3">The sequence shown here is derived from an EMBL/GenBank/DDBJ whole genome shotgun (WGS) entry which is preliminary data.</text>
</comment>
<dbReference type="AlphaFoldDB" id="A0A8S3Q177"/>
<organism evidence="3 4">
    <name type="scientific">Mytilus edulis</name>
    <name type="common">Blue mussel</name>
    <dbReference type="NCBI Taxonomy" id="6550"/>
    <lineage>
        <taxon>Eukaryota</taxon>
        <taxon>Metazoa</taxon>
        <taxon>Spiralia</taxon>
        <taxon>Lophotrochozoa</taxon>
        <taxon>Mollusca</taxon>
        <taxon>Bivalvia</taxon>
        <taxon>Autobranchia</taxon>
        <taxon>Pteriomorphia</taxon>
        <taxon>Mytilida</taxon>
        <taxon>Mytiloidea</taxon>
        <taxon>Mytilidae</taxon>
        <taxon>Mytilinae</taxon>
        <taxon>Mytilus</taxon>
    </lineage>
</organism>
<dbReference type="PROSITE" id="PS50060">
    <property type="entry name" value="MAM_2"/>
    <property type="match status" value="1"/>
</dbReference>
<dbReference type="Gene3D" id="2.60.120.200">
    <property type="match status" value="1"/>
</dbReference>
<feature type="region of interest" description="Disordered" evidence="1">
    <location>
        <begin position="1"/>
        <end position="20"/>
    </location>
</feature>
<dbReference type="Pfam" id="PF00629">
    <property type="entry name" value="MAM"/>
    <property type="match status" value="1"/>
</dbReference>
<name>A0A8S3Q177_MYTED</name>
<dbReference type="SUPFAM" id="SSF56219">
    <property type="entry name" value="DNase I-like"/>
    <property type="match status" value="1"/>
</dbReference>
<sequence>MEWILNRGPTTTGGTGPFSDHTNPGKAGKYIYIESSGKKLGDYARLISETFHNQANRCLTFWYHMYGKPGSLLVGVTINQSQPVTLLNITGDHGNNWIEGSVYIPDRFKDFQIVFDGIRGSSYLGDIALDDISFTGICNVNRLITTFELIQCDVSFQNRRFQLYVIYRPPPSKTNNIKTSNFFAEWSEFLDQIIVSNDDIVITGDLNFHLDNPSNSEARTFLETLIEHELVQHVRCATHICGHILDVVITREDSPILLETPLVQNPNLCG</sequence>
<dbReference type="InterPro" id="IPR036691">
    <property type="entry name" value="Endo/exonu/phosph_ase_sf"/>
</dbReference>
<keyword evidence="4" id="KW-1185">Reference proteome</keyword>
<gene>
    <name evidence="3" type="ORF">MEDL_3971</name>
</gene>
<dbReference type="InterPro" id="IPR013320">
    <property type="entry name" value="ConA-like_dom_sf"/>
</dbReference>
<dbReference type="PRINTS" id="PR00020">
    <property type="entry name" value="MAMDOMAIN"/>
</dbReference>
<reference evidence="3" key="1">
    <citation type="submission" date="2021-03" db="EMBL/GenBank/DDBJ databases">
        <authorList>
            <person name="Bekaert M."/>
        </authorList>
    </citation>
    <scope>NUCLEOTIDE SEQUENCE</scope>
</reference>
<dbReference type="Proteomes" id="UP000683360">
    <property type="component" value="Unassembled WGS sequence"/>
</dbReference>
<dbReference type="OrthoDB" id="6162141at2759"/>
<dbReference type="Gene3D" id="3.60.10.10">
    <property type="entry name" value="Endonuclease/exonuclease/phosphatase"/>
    <property type="match status" value="1"/>
</dbReference>
<dbReference type="PANTHER" id="PTHR23282:SF101">
    <property type="entry name" value="MAM DOMAIN-CONTAINING PROTEIN"/>
    <property type="match status" value="1"/>
</dbReference>
<protein>
    <recommendedName>
        <fullName evidence="2">MAM domain-containing protein</fullName>
    </recommendedName>
</protein>
<dbReference type="PANTHER" id="PTHR23282">
    <property type="entry name" value="APICAL ENDOSOMAL GLYCOPROTEIN PRECURSOR"/>
    <property type="match status" value="1"/>
</dbReference>
<evidence type="ECO:0000313" key="3">
    <source>
        <dbReference type="EMBL" id="CAG2188568.1"/>
    </source>
</evidence>
<evidence type="ECO:0000313" key="4">
    <source>
        <dbReference type="Proteomes" id="UP000683360"/>
    </source>
</evidence>
<accession>A0A8S3Q177</accession>
<dbReference type="EMBL" id="CAJPWZ010000253">
    <property type="protein sequence ID" value="CAG2188568.1"/>
    <property type="molecule type" value="Genomic_DNA"/>
</dbReference>
<evidence type="ECO:0000256" key="1">
    <source>
        <dbReference type="SAM" id="MobiDB-lite"/>
    </source>
</evidence>
<dbReference type="PROSITE" id="PS00740">
    <property type="entry name" value="MAM_1"/>
    <property type="match status" value="1"/>
</dbReference>
<proteinExistence type="predicted"/>
<dbReference type="SUPFAM" id="SSF49899">
    <property type="entry name" value="Concanavalin A-like lectins/glucanases"/>
    <property type="match status" value="1"/>
</dbReference>
<dbReference type="InterPro" id="IPR051560">
    <property type="entry name" value="MAM_domain-containing"/>
</dbReference>
<dbReference type="CDD" id="cd06263">
    <property type="entry name" value="MAM"/>
    <property type="match status" value="1"/>
</dbReference>
<feature type="domain" description="MAM" evidence="2">
    <location>
        <begin position="1"/>
        <end position="140"/>
    </location>
</feature>
<dbReference type="InterPro" id="IPR000998">
    <property type="entry name" value="MAM_dom"/>
</dbReference>
<dbReference type="GO" id="GO:0016020">
    <property type="term" value="C:membrane"/>
    <property type="evidence" value="ECO:0007669"/>
    <property type="project" value="InterPro"/>
</dbReference>